<dbReference type="EMBL" id="JAUIQD010000005">
    <property type="protein sequence ID" value="KAK3349084.1"/>
    <property type="molecule type" value="Genomic_DNA"/>
</dbReference>
<name>A0AAJ0HDX9_9PEZI</name>
<feature type="compositionally biased region" description="Polar residues" evidence="1">
    <location>
        <begin position="148"/>
        <end position="159"/>
    </location>
</feature>
<feature type="region of interest" description="Disordered" evidence="1">
    <location>
        <begin position="196"/>
        <end position="233"/>
    </location>
</feature>
<reference evidence="2" key="1">
    <citation type="journal article" date="2023" name="Mol. Phylogenet. Evol.">
        <title>Genome-scale phylogeny and comparative genomics of the fungal order Sordariales.</title>
        <authorList>
            <person name="Hensen N."/>
            <person name="Bonometti L."/>
            <person name="Westerberg I."/>
            <person name="Brannstrom I.O."/>
            <person name="Guillou S."/>
            <person name="Cros-Aarteil S."/>
            <person name="Calhoun S."/>
            <person name="Haridas S."/>
            <person name="Kuo A."/>
            <person name="Mondo S."/>
            <person name="Pangilinan J."/>
            <person name="Riley R."/>
            <person name="LaButti K."/>
            <person name="Andreopoulos B."/>
            <person name="Lipzen A."/>
            <person name="Chen C."/>
            <person name="Yan M."/>
            <person name="Daum C."/>
            <person name="Ng V."/>
            <person name="Clum A."/>
            <person name="Steindorff A."/>
            <person name="Ohm R.A."/>
            <person name="Martin F."/>
            <person name="Silar P."/>
            <person name="Natvig D.O."/>
            <person name="Lalanne C."/>
            <person name="Gautier V."/>
            <person name="Ament-Velasquez S.L."/>
            <person name="Kruys A."/>
            <person name="Hutchinson M.I."/>
            <person name="Powell A.J."/>
            <person name="Barry K."/>
            <person name="Miller A.N."/>
            <person name="Grigoriev I.V."/>
            <person name="Debuchy R."/>
            <person name="Gladieux P."/>
            <person name="Hiltunen Thoren M."/>
            <person name="Johannesson H."/>
        </authorList>
    </citation>
    <scope>NUCLEOTIDE SEQUENCE</scope>
    <source>
        <strain evidence="2">CBS 955.72</strain>
    </source>
</reference>
<feature type="compositionally biased region" description="Low complexity" evidence="1">
    <location>
        <begin position="84"/>
        <end position="94"/>
    </location>
</feature>
<reference evidence="2" key="2">
    <citation type="submission" date="2023-06" db="EMBL/GenBank/DDBJ databases">
        <authorList>
            <consortium name="Lawrence Berkeley National Laboratory"/>
            <person name="Haridas S."/>
            <person name="Hensen N."/>
            <person name="Bonometti L."/>
            <person name="Westerberg I."/>
            <person name="Brannstrom I.O."/>
            <person name="Guillou S."/>
            <person name="Cros-Aarteil S."/>
            <person name="Calhoun S."/>
            <person name="Kuo A."/>
            <person name="Mondo S."/>
            <person name="Pangilinan J."/>
            <person name="Riley R."/>
            <person name="Labutti K."/>
            <person name="Andreopoulos B."/>
            <person name="Lipzen A."/>
            <person name="Chen C."/>
            <person name="Yanf M."/>
            <person name="Daum C."/>
            <person name="Ng V."/>
            <person name="Clum A."/>
            <person name="Steindorff A."/>
            <person name="Ohm R."/>
            <person name="Martin F."/>
            <person name="Silar P."/>
            <person name="Natvig D."/>
            <person name="Lalanne C."/>
            <person name="Gautier V."/>
            <person name="Ament-Velasquez S.L."/>
            <person name="Kruys A."/>
            <person name="Hutchinson M.I."/>
            <person name="Powell A.J."/>
            <person name="Barry K."/>
            <person name="Miller A.N."/>
            <person name="Grigoriev I.V."/>
            <person name="Debuchy R."/>
            <person name="Gladieux P."/>
            <person name="Thoren M.H."/>
            <person name="Johannesson H."/>
        </authorList>
    </citation>
    <scope>NUCLEOTIDE SEQUENCE</scope>
    <source>
        <strain evidence="2">CBS 955.72</strain>
    </source>
</reference>
<proteinExistence type="predicted"/>
<evidence type="ECO:0000256" key="1">
    <source>
        <dbReference type="SAM" id="MobiDB-lite"/>
    </source>
</evidence>
<organism evidence="2 3">
    <name type="scientific">Lasiosphaeria hispida</name>
    <dbReference type="NCBI Taxonomy" id="260671"/>
    <lineage>
        <taxon>Eukaryota</taxon>
        <taxon>Fungi</taxon>
        <taxon>Dikarya</taxon>
        <taxon>Ascomycota</taxon>
        <taxon>Pezizomycotina</taxon>
        <taxon>Sordariomycetes</taxon>
        <taxon>Sordariomycetidae</taxon>
        <taxon>Sordariales</taxon>
        <taxon>Lasiosphaeriaceae</taxon>
        <taxon>Lasiosphaeria</taxon>
    </lineage>
</organism>
<comment type="caution">
    <text evidence="2">The sequence shown here is derived from an EMBL/GenBank/DDBJ whole genome shotgun (WGS) entry which is preliminary data.</text>
</comment>
<dbReference type="AlphaFoldDB" id="A0AAJ0HDX9"/>
<sequence>MDSHPKRDSIVGQSQESPDIASDSVNPLADKVKSLRTVFDRPQEPALFLPFLQKSRRDTAPEKAGPSLPIMVSTTVAVTTYRASSNSSQSSGSSVIVTANSGNPPPNIVPFSLEGSRDGSIETPTRPPRNKLKKKRESPVKSRISLFESLNQSNSSASLPTARAKSHDSGIPHGTDRKRLPGWEFKRGSRVLRALSFGSGKGKVKDKGSTKSSGKSSLEVPKRNSLADAKGKHRPERFSFLNSVSTRRESTFFVQGTMYKIKHDGSPEQSLPPTAATLPGTTAWSSIDLVNNTSETLPNLFHSTSTLSGRILPTRKSYGALVSKPDWEARNAAATFIDPFSSPLSSTYDSRPSGDNGIPPTIKESSTSPAETPLHRQRSRYPSSFGRKAGERMLKRSVAGPILSPDEGLAVPARRSSLSLSWGRRAAAAAFAIGRRLKERRTSRSQSIKSNEGRTSSRAAGNADDD</sequence>
<feature type="compositionally biased region" description="Polar residues" evidence="1">
    <location>
        <begin position="444"/>
        <end position="459"/>
    </location>
</feature>
<dbReference type="Proteomes" id="UP001275084">
    <property type="component" value="Unassembled WGS sequence"/>
</dbReference>
<feature type="region of interest" description="Disordered" evidence="1">
    <location>
        <begin position="81"/>
        <end position="184"/>
    </location>
</feature>
<feature type="region of interest" description="Disordered" evidence="1">
    <location>
        <begin position="1"/>
        <end position="26"/>
    </location>
</feature>
<protein>
    <submittedName>
        <fullName evidence="2">Uncharacterized protein</fullName>
    </submittedName>
</protein>
<evidence type="ECO:0000313" key="3">
    <source>
        <dbReference type="Proteomes" id="UP001275084"/>
    </source>
</evidence>
<keyword evidence="3" id="KW-1185">Reference proteome</keyword>
<gene>
    <name evidence="2" type="ORF">B0T25DRAFT_609594</name>
</gene>
<feature type="region of interest" description="Disordered" evidence="1">
    <location>
        <begin position="436"/>
        <end position="466"/>
    </location>
</feature>
<feature type="compositionally biased region" description="Basic and acidic residues" evidence="1">
    <location>
        <begin position="165"/>
        <end position="184"/>
    </location>
</feature>
<accession>A0AAJ0HDX9</accession>
<evidence type="ECO:0000313" key="2">
    <source>
        <dbReference type="EMBL" id="KAK3349084.1"/>
    </source>
</evidence>
<feature type="region of interest" description="Disordered" evidence="1">
    <location>
        <begin position="344"/>
        <end position="389"/>
    </location>
</feature>